<evidence type="ECO:0000313" key="6">
    <source>
        <dbReference type="Proteomes" id="UP000193642"/>
    </source>
</evidence>
<dbReference type="SMART" id="SM01225">
    <property type="entry name" value="G8"/>
    <property type="match status" value="1"/>
</dbReference>
<dbReference type="InterPro" id="IPR055400">
    <property type="entry name" value="CEMIP_X"/>
</dbReference>
<dbReference type="EMBL" id="MCGO01000060">
    <property type="protein sequence ID" value="ORY35169.1"/>
    <property type="molecule type" value="Genomic_DNA"/>
</dbReference>
<dbReference type="OrthoDB" id="2094524at2759"/>
<dbReference type="InterPro" id="IPR055401">
    <property type="entry name" value="CEMIP_beta-hel_dom"/>
</dbReference>
<reference evidence="5 6" key="1">
    <citation type="submission" date="2016-07" db="EMBL/GenBank/DDBJ databases">
        <title>Pervasive Adenine N6-methylation of Active Genes in Fungi.</title>
        <authorList>
            <consortium name="DOE Joint Genome Institute"/>
            <person name="Mondo S.J."/>
            <person name="Dannebaum R.O."/>
            <person name="Kuo R.C."/>
            <person name="Labutti K."/>
            <person name="Haridas S."/>
            <person name="Kuo A."/>
            <person name="Salamov A."/>
            <person name="Ahrendt S.R."/>
            <person name="Lipzen A."/>
            <person name="Sullivan W."/>
            <person name="Andreopoulos W.B."/>
            <person name="Clum A."/>
            <person name="Lindquist E."/>
            <person name="Daum C."/>
            <person name="Ramamoorthy G.K."/>
            <person name="Gryganskyi A."/>
            <person name="Culley D."/>
            <person name="Magnuson J.K."/>
            <person name="James T.Y."/>
            <person name="O'Malley M.A."/>
            <person name="Stajich J.E."/>
            <person name="Spatafora J.W."/>
            <person name="Visel A."/>
            <person name="Grigoriev I.V."/>
        </authorList>
    </citation>
    <scope>NUCLEOTIDE SEQUENCE [LARGE SCALE GENOMIC DNA]</scope>
    <source>
        <strain evidence="5 6">JEL800</strain>
    </source>
</reference>
<dbReference type="InterPro" id="IPR019316">
    <property type="entry name" value="G8_domain"/>
</dbReference>
<accession>A0A1Y2BK94</accession>
<dbReference type="STRING" id="329046.A0A1Y2BK94"/>
<organism evidence="5 6">
    <name type="scientific">Rhizoclosmatium globosum</name>
    <dbReference type="NCBI Taxonomy" id="329046"/>
    <lineage>
        <taxon>Eukaryota</taxon>
        <taxon>Fungi</taxon>
        <taxon>Fungi incertae sedis</taxon>
        <taxon>Chytridiomycota</taxon>
        <taxon>Chytridiomycota incertae sedis</taxon>
        <taxon>Chytridiomycetes</taxon>
        <taxon>Chytridiales</taxon>
        <taxon>Chytriomycetaceae</taxon>
        <taxon>Rhizoclosmatium</taxon>
    </lineage>
</organism>
<dbReference type="PANTHER" id="PTHR47687">
    <property type="entry name" value="G8 DOMAIN-CONTAINING PROTEIN DDB_G0288475-RELATED"/>
    <property type="match status" value="1"/>
</dbReference>
<evidence type="ECO:0000256" key="2">
    <source>
        <dbReference type="ARBA" id="ARBA00038413"/>
    </source>
</evidence>
<feature type="signal peptide" evidence="3">
    <location>
        <begin position="1"/>
        <end position="17"/>
    </location>
</feature>
<comment type="caution">
    <text evidence="5">The sequence shown here is derived from an EMBL/GenBank/DDBJ whole genome shotgun (WGS) entry which is preliminary data.</text>
</comment>
<keyword evidence="6" id="KW-1185">Reference proteome</keyword>
<dbReference type="PROSITE" id="PS51484">
    <property type="entry name" value="G8"/>
    <property type="match status" value="1"/>
</dbReference>
<feature type="chain" id="PRO_5013163973" description="G8 domain-containing protein" evidence="3">
    <location>
        <begin position="18"/>
        <end position="1061"/>
    </location>
</feature>
<gene>
    <name evidence="5" type="ORF">BCR33DRAFT_722516</name>
</gene>
<evidence type="ECO:0000256" key="1">
    <source>
        <dbReference type="ARBA" id="ARBA00023180"/>
    </source>
</evidence>
<sequence>MVCGPLIFASLFVAANALSLPLEPARVARSIKSASIPTLNNQEADPKLYSQYIGKTTQNHWSEVVVFPRPDTSNVANENNAQVNCPHLNVNLKLWESASTWPNSTVPPADGQTITIPANTSVLISSASLDQVNTYGTITVNAGSSLVFDDANVTMHTNGILINGGSLWLGSETCNLKSYITIVLHGAKPANVNLTNVPAVSVKGIAAINGGTLDIHGVTYAPTWTRLAATARKGEKQILIQDVVNWEVGQTVLITTTATKDSRDFNQNDVAVIASIGLASGIGPAVSLITLTTPLLYNHYGGSEYQAEVGLLSRRIVVKGDDQNSNLTTTPAVCVGDAQSKVSIWPCGAPQGYGGHIIAIGSAIGRASGLELFQMGQTNVMGRYPYHIHQAGQNGINSYLKSSSIHQSFFRCMSVHGSHNVTISNNVAFDITGNCFYLEDGIEEDNTFSYNLAAHIHFLGAPTNPANYWSQYLDTVMQDPVNLIVPTDVAAAGFYITNPKNSFLGNAASGGWAGFSFPSLPAPIGLAASVTGITPSARPLKQFEGNSAHSSGFWWLNAGGVYVGGLLKTEANGATSYNPGRVISALAQTCSTPIATGTWCSVENYSWMRFNNTKVFLGNKGLMHWGVRVEVVQYEGHDLGTSASVFGQVWIDKMLSICRTNNTLMPFISGCPTTSWWNCASRDISYWTGFLGFSWYDVSQNHIISNSTFRSCTDKWSSVLYNSNNMAVWQFLTHSDQFVPGIMQTTRNIVYQNCNLDKLFKFSMTDRSTVSGRLQSWLDFDGSASLSSGRTLMGSAWANEWWNVYGSPACRLTTNNQSLWLCTNDQIYEASILLTADPAQTALIGTTQCSNGILSIACPTIGYAAHLGGKNITNGLVITANTRITGPVVADGSGWFVQYNKGAPVNLTVSAAQFPTEKNYITLVLPYPVGTTFNVTARAATWCYTSKWTPNVCVQPYKQAANLTTFQTIQSTGSGAVYYFDNTAGLLYVNIMQLLDNQLGTNNVFNRNQVNPQQFTRAGLTINPQTSSSSLVINSNCIPVDGVFCSLGNSTAKFTPPKLTA</sequence>
<dbReference type="Pfam" id="PF24605">
    <property type="entry name" value="CEMIP_X"/>
    <property type="match status" value="1"/>
</dbReference>
<dbReference type="AlphaFoldDB" id="A0A1Y2BK94"/>
<dbReference type="InterPro" id="IPR052334">
    <property type="entry name" value="G8_domain-comF-like"/>
</dbReference>
<proteinExistence type="inferred from homology"/>
<protein>
    <recommendedName>
        <fullName evidence="4">G8 domain-containing protein</fullName>
    </recommendedName>
</protein>
<comment type="similarity">
    <text evidence="2">Belongs to the comF family.</text>
</comment>
<feature type="domain" description="G8" evidence="4">
    <location>
        <begin position="99"/>
        <end position="229"/>
    </location>
</feature>
<evidence type="ECO:0000259" key="4">
    <source>
        <dbReference type="PROSITE" id="PS51484"/>
    </source>
</evidence>
<dbReference type="Proteomes" id="UP000193642">
    <property type="component" value="Unassembled WGS sequence"/>
</dbReference>
<keyword evidence="1" id="KW-0325">Glycoprotein</keyword>
<evidence type="ECO:0000313" key="5">
    <source>
        <dbReference type="EMBL" id="ORY35169.1"/>
    </source>
</evidence>
<evidence type="ECO:0000256" key="3">
    <source>
        <dbReference type="SAM" id="SignalP"/>
    </source>
</evidence>
<dbReference type="PANTHER" id="PTHR47687:SF4">
    <property type="entry name" value="G8 DOMAIN-CONTAINING PROTEIN DDB_G0286311-RELATED"/>
    <property type="match status" value="1"/>
</dbReference>
<name>A0A1Y2BK94_9FUNG</name>
<dbReference type="Pfam" id="PF24606">
    <property type="entry name" value="CEMIP_beta-hel"/>
    <property type="match status" value="1"/>
</dbReference>
<keyword evidence="3" id="KW-0732">Signal</keyword>
<dbReference type="Pfam" id="PF10162">
    <property type="entry name" value="G8"/>
    <property type="match status" value="1"/>
</dbReference>